<keyword evidence="1" id="KW-0812">Transmembrane</keyword>
<feature type="transmembrane region" description="Helical" evidence="1">
    <location>
        <begin position="70"/>
        <end position="100"/>
    </location>
</feature>
<dbReference type="Pfam" id="PF13197">
    <property type="entry name" value="DUF4013"/>
    <property type="match status" value="1"/>
</dbReference>
<keyword evidence="1" id="KW-1133">Transmembrane helix</keyword>
<dbReference type="OrthoDB" id="253476at2157"/>
<dbReference type="Proteomes" id="UP000471521">
    <property type="component" value="Unassembled WGS sequence"/>
</dbReference>
<feature type="transmembrane region" description="Helical" evidence="1">
    <location>
        <begin position="193"/>
        <end position="211"/>
    </location>
</feature>
<evidence type="ECO:0000313" key="3">
    <source>
        <dbReference type="Proteomes" id="UP000471521"/>
    </source>
</evidence>
<feature type="transmembrane region" description="Helical" evidence="1">
    <location>
        <begin position="168"/>
        <end position="187"/>
    </location>
</feature>
<feature type="transmembrane region" description="Helical" evidence="1">
    <location>
        <begin position="120"/>
        <end position="147"/>
    </location>
</feature>
<dbReference type="EMBL" id="WUUU01000004">
    <property type="protein sequence ID" value="MXR19370.1"/>
    <property type="molecule type" value="Genomic_DNA"/>
</dbReference>
<keyword evidence="1" id="KW-0472">Membrane</keyword>
<comment type="caution">
    <text evidence="2">The sequence shown here is derived from an EMBL/GenBank/DDBJ whole genome shotgun (WGS) entry which is preliminary data.</text>
</comment>
<sequence>MMLPAPFRYPLRGERGVDTVLIGGGLHLLAVYVPVLPLIVVLGYLLVVFRETSRRADRQRYDALPPFRDVLATTRAGVGGAVVVVAYLLPAAVTLLVTVAGLSQTSIDPQNISVGTSVGFVAGSTASLLLAVVFLYLLPAALANYLARGRIRGAFDHEVLLRAASDGAYFYDVLVGLVAGGLLLVVARATTAYAIGFFVAFYAELVVVGFWSRAVSRALPSVTAANTDDATDTNDTDGADDGA</sequence>
<name>A0A6B0SKG4_9EURY</name>
<dbReference type="InterPro" id="IPR025098">
    <property type="entry name" value="DUF4013"/>
</dbReference>
<dbReference type="AlphaFoldDB" id="A0A6B0SKG4"/>
<gene>
    <name evidence="2" type="ORF">GRX66_01645</name>
</gene>
<protein>
    <submittedName>
        <fullName evidence="2">DUF4013 domain-containing protein</fullName>
    </submittedName>
</protein>
<evidence type="ECO:0000313" key="2">
    <source>
        <dbReference type="EMBL" id="MXR19370.1"/>
    </source>
</evidence>
<reference evidence="2 3" key="1">
    <citation type="submission" date="2019-12" db="EMBL/GenBank/DDBJ databases">
        <title>Isolation and characterization of three novel carbon monoxide-oxidizing members of Halobacteria from salione crusts and soils.</title>
        <authorList>
            <person name="Myers M.R."/>
            <person name="King G.M."/>
        </authorList>
    </citation>
    <scope>NUCLEOTIDE SEQUENCE [LARGE SCALE GENOMIC DNA]</scope>
    <source>
        <strain evidence="2 3">PCN9</strain>
    </source>
</reference>
<accession>A0A6B0SKG4</accession>
<evidence type="ECO:0000256" key="1">
    <source>
        <dbReference type="SAM" id="Phobius"/>
    </source>
</evidence>
<keyword evidence="3" id="KW-1185">Reference proteome</keyword>
<proteinExistence type="predicted"/>
<feature type="transmembrane region" description="Helical" evidence="1">
    <location>
        <begin position="20"/>
        <end position="49"/>
    </location>
</feature>
<organism evidence="2 3">
    <name type="scientific">Halobacterium bonnevillei</name>
    <dbReference type="NCBI Taxonomy" id="2692200"/>
    <lineage>
        <taxon>Archaea</taxon>
        <taxon>Methanobacteriati</taxon>
        <taxon>Methanobacteriota</taxon>
        <taxon>Stenosarchaea group</taxon>
        <taxon>Halobacteria</taxon>
        <taxon>Halobacteriales</taxon>
        <taxon>Halobacteriaceae</taxon>
        <taxon>Halobacterium</taxon>
    </lineage>
</organism>